<evidence type="ECO:0000313" key="7">
    <source>
        <dbReference type="EMBL" id="KAK3302613.1"/>
    </source>
</evidence>
<keyword evidence="2" id="KW-0547">Nucleotide-binding</keyword>
<evidence type="ECO:0000256" key="4">
    <source>
        <dbReference type="ARBA" id="ARBA00022840"/>
    </source>
</evidence>
<keyword evidence="1" id="KW-0808">Transferase</keyword>
<evidence type="ECO:0000256" key="1">
    <source>
        <dbReference type="ARBA" id="ARBA00022679"/>
    </source>
</evidence>
<dbReference type="GO" id="GO:0004674">
    <property type="term" value="F:protein serine/threonine kinase activity"/>
    <property type="evidence" value="ECO:0007669"/>
    <property type="project" value="TreeGrafter"/>
</dbReference>
<comment type="caution">
    <text evidence="7">The sequence shown here is derived from an EMBL/GenBank/DDBJ whole genome shotgun (WGS) entry which is preliminary data.</text>
</comment>
<evidence type="ECO:0000259" key="6">
    <source>
        <dbReference type="PROSITE" id="PS50011"/>
    </source>
</evidence>
<feature type="compositionally biased region" description="Gly residues" evidence="5">
    <location>
        <begin position="339"/>
        <end position="351"/>
    </location>
</feature>
<evidence type="ECO:0000256" key="3">
    <source>
        <dbReference type="ARBA" id="ARBA00022777"/>
    </source>
</evidence>
<feature type="compositionally biased region" description="Basic and acidic residues" evidence="5">
    <location>
        <begin position="325"/>
        <end position="335"/>
    </location>
</feature>
<dbReference type="PANTHER" id="PTHR43671">
    <property type="entry name" value="SERINE/THREONINE-PROTEIN KINASE NEK"/>
    <property type="match status" value="1"/>
</dbReference>
<dbReference type="InterPro" id="IPR000719">
    <property type="entry name" value="Prot_kinase_dom"/>
</dbReference>
<organism evidence="7 8">
    <name type="scientific">Chaetomium strumarium</name>
    <dbReference type="NCBI Taxonomy" id="1170767"/>
    <lineage>
        <taxon>Eukaryota</taxon>
        <taxon>Fungi</taxon>
        <taxon>Dikarya</taxon>
        <taxon>Ascomycota</taxon>
        <taxon>Pezizomycotina</taxon>
        <taxon>Sordariomycetes</taxon>
        <taxon>Sordariomycetidae</taxon>
        <taxon>Sordariales</taxon>
        <taxon>Chaetomiaceae</taxon>
        <taxon>Chaetomium</taxon>
    </lineage>
</organism>
<proteinExistence type="predicted"/>
<sequence length="424" mass="46351">MACKIVQAHHDPIMRVYQQRELGIWYKACRGARNVAMIYDAAYNARDGTAYIYMELLPGGDTWNLGGKIVSNGDVMHPLLLTTIAYQTALGLAEIHGRKLQHRDLKPDNILLTKKITPGMNKALWELERKGRPSSAHRDDLVEAYNILREPRLAVLTDFGLAHDHAAPAANHGIATKMGGFSAAYNAPEMVEGNNDQSPWADVFSFGLCIYMLSTMRFLKHHSERGNLPKTYSSDLQRLYLGCTQEDWERRPIAIEAASKLQEIQKAEMASIAKLYTAWKASERSAPAAQGSSRPVASSSRGGGGGGGMSAEHKRLIAAEMAQVEVERKRDDARRAAARGGGGGARGGTGGVTEAMGRLRVADDRNTRNAGNTPYYGGTSQQQGTRPAARRPEDASRRVAQGQSTRTGGGGSSRDYDGYDRYRR</sequence>
<feature type="domain" description="Protein kinase" evidence="6">
    <location>
        <begin position="1"/>
        <end position="264"/>
    </location>
</feature>
<evidence type="ECO:0000313" key="8">
    <source>
        <dbReference type="Proteomes" id="UP001273166"/>
    </source>
</evidence>
<feature type="compositionally biased region" description="Low complexity" evidence="5">
    <location>
        <begin position="291"/>
        <end position="300"/>
    </location>
</feature>
<dbReference type="EMBL" id="JAUDZG010000007">
    <property type="protein sequence ID" value="KAK3302613.1"/>
    <property type="molecule type" value="Genomic_DNA"/>
</dbReference>
<keyword evidence="4" id="KW-0067">ATP-binding</keyword>
<feature type="compositionally biased region" description="Basic and acidic residues" evidence="5">
    <location>
        <begin position="414"/>
        <end position="424"/>
    </location>
</feature>
<feature type="compositionally biased region" description="Polar residues" evidence="5">
    <location>
        <begin position="368"/>
        <end position="385"/>
    </location>
</feature>
<dbReference type="InterPro" id="IPR008271">
    <property type="entry name" value="Ser/Thr_kinase_AS"/>
</dbReference>
<accession>A0AAJ0LYU0</accession>
<dbReference type="RefSeq" id="XP_062718393.1">
    <property type="nucleotide sequence ID" value="XM_062869989.1"/>
</dbReference>
<reference evidence="7" key="2">
    <citation type="submission" date="2023-06" db="EMBL/GenBank/DDBJ databases">
        <authorList>
            <consortium name="Lawrence Berkeley National Laboratory"/>
            <person name="Mondo S.J."/>
            <person name="Hensen N."/>
            <person name="Bonometti L."/>
            <person name="Westerberg I."/>
            <person name="Brannstrom I.O."/>
            <person name="Guillou S."/>
            <person name="Cros-Aarteil S."/>
            <person name="Calhoun S."/>
            <person name="Haridas S."/>
            <person name="Kuo A."/>
            <person name="Pangilinan J."/>
            <person name="Riley R."/>
            <person name="Labutti K."/>
            <person name="Andreopoulos B."/>
            <person name="Lipzen A."/>
            <person name="Chen C."/>
            <person name="Yanf M."/>
            <person name="Daum C."/>
            <person name="Ng V."/>
            <person name="Clum A."/>
            <person name="Steindorff A."/>
            <person name="Ohm R."/>
            <person name="Martin F."/>
            <person name="Silar P."/>
            <person name="Natvig D."/>
            <person name="Lalanne C."/>
            <person name="Gautier V."/>
            <person name="Ament-Velasquez S.L."/>
            <person name="Kruys A."/>
            <person name="Hutchinson M.I."/>
            <person name="Powell A.J."/>
            <person name="Barry K."/>
            <person name="Miller A.N."/>
            <person name="Grigoriev I.V."/>
            <person name="Debuchy R."/>
            <person name="Gladieux P."/>
            <person name="Thoren M.H."/>
            <person name="Johannesson H."/>
        </authorList>
    </citation>
    <scope>NUCLEOTIDE SEQUENCE</scope>
    <source>
        <strain evidence="7">CBS 333.67</strain>
    </source>
</reference>
<dbReference type="PANTHER" id="PTHR43671:SF106">
    <property type="entry name" value="NIMA-LIKE KINASE"/>
    <property type="match status" value="1"/>
</dbReference>
<dbReference type="Gene3D" id="1.10.510.10">
    <property type="entry name" value="Transferase(Phosphotransferase) domain 1"/>
    <property type="match status" value="1"/>
</dbReference>
<dbReference type="InterPro" id="IPR050660">
    <property type="entry name" value="NEK_Ser/Thr_kinase"/>
</dbReference>
<dbReference type="GO" id="GO:0005524">
    <property type="term" value="F:ATP binding"/>
    <property type="evidence" value="ECO:0007669"/>
    <property type="project" value="UniProtKB-KW"/>
</dbReference>
<dbReference type="Proteomes" id="UP001273166">
    <property type="component" value="Unassembled WGS sequence"/>
</dbReference>
<keyword evidence="8" id="KW-1185">Reference proteome</keyword>
<dbReference type="AlphaFoldDB" id="A0AAJ0LYU0"/>
<dbReference type="SUPFAM" id="SSF56112">
    <property type="entry name" value="Protein kinase-like (PK-like)"/>
    <property type="match status" value="1"/>
</dbReference>
<dbReference type="InterPro" id="IPR011009">
    <property type="entry name" value="Kinase-like_dom_sf"/>
</dbReference>
<gene>
    <name evidence="7" type="ORF">B0T15DRAFT_543376</name>
</gene>
<feature type="region of interest" description="Disordered" evidence="5">
    <location>
        <begin position="325"/>
        <end position="424"/>
    </location>
</feature>
<name>A0AAJ0LYU0_9PEZI</name>
<dbReference type="PROSITE" id="PS00108">
    <property type="entry name" value="PROTEIN_KINASE_ST"/>
    <property type="match status" value="1"/>
</dbReference>
<dbReference type="PROSITE" id="PS50011">
    <property type="entry name" value="PROTEIN_KINASE_DOM"/>
    <property type="match status" value="1"/>
</dbReference>
<evidence type="ECO:0000256" key="5">
    <source>
        <dbReference type="SAM" id="MobiDB-lite"/>
    </source>
</evidence>
<dbReference type="SMART" id="SM00220">
    <property type="entry name" value="S_TKc"/>
    <property type="match status" value="1"/>
</dbReference>
<dbReference type="Pfam" id="PF00069">
    <property type="entry name" value="Pkinase"/>
    <property type="match status" value="1"/>
</dbReference>
<feature type="region of interest" description="Disordered" evidence="5">
    <location>
        <begin position="285"/>
        <end position="310"/>
    </location>
</feature>
<evidence type="ECO:0000256" key="2">
    <source>
        <dbReference type="ARBA" id="ARBA00022741"/>
    </source>
</evidence>
<reference evidence="7" key="1">
    <citation type="journal article" date="2023" name="Mol. Phylogenet. Evol.">
        <title>Genome-scale phylogeny and comparative genomics of the fungal order Sordariales.</title>
        <authorList>
            <person name="Hensen N."/>
            <person name="Bonometti L."/>
            <person name="Westerberg I."/>
            <person name="Brannstrom I.O."/>
            <person name="Guillou S."/>
            <person name="Cros-Aarteil S."/>
            <person name="Calhoun S."/>
            <person name="Haridas S."/>
            <person name="Kuo A."/>
            <person name="Mondo S."/>
            <person name="Pangilinan J."/>
            <person name="Riley R."/>
            <person name="LaButti K."/>
            <person name="Andreopoulos B."/>
            <person name="Lipzen A."/>
            <person name="Chen C."/>
            <person name="Yan M."/>
            <person name="Daum C."/>
            <person name="Ng V."/>
            <person name="Clum A."/>
            <person name="Steindorff A."/>
            <person name="Ohm R.A."/>
            <person name="Martin F."/>
            <person name="Silar P."/>
            <person name="Natvig D.O."/>
            <person name="Lalanne C."/>
            <person name="Gautier V."/>
            <person name="Ament-Velasquez S.L."/>
            <person name="Kruys A."/>
            <person name="Hutchinson M.I."/>
            <person name="Powell A.J."/>
            <person name="Barry K."/>
            <person name="Miller A.N."/>
            <person name="Grigoriev I.V."/>
            <person name="Debuchy R."/>
            <person name="Gladieux P."/>
            <person name="Hiltunen Thoren M."/>
            <person name="Johannesson H."/>
        </authorList>
    </citation>
    <scope>NUCLEOTIDE SEQUENCE</scope>
    <source>
        <strain evidence="7">CBS 333.67</strain>
    </source>
</reference>
<protein>
    <submittedName>
        <fullName evidence="7">Kinase-like domain-containing protein</fullName>
    </submittedName>
</protein>
<dbReference type="GeneID" id="87888818"/>
<keyword evidence="3 7" id="KW-0418">Kinase</keyword>
<dbReference type="CDD" id="cd00180">
    <property type="entry name" value="PKc"/>
    <property type="match status" value="1"/>
</dbReference>